<dbReference type="InterPro" id="IPR011009">
    <property type="entry name" value="Kinase-like_dom_sf"/>
</dbReference>
<keyword evidence="2 3" id="KW-0067">ATP-binding</keyword>
<evidence type="ECO:0000256" key="4">
    <source>
        <dbReference type="SAM" id="MobiDB-lite"/>
    </source>
</evidence>
<feature type="compositionally biased region" description="Low complexity" evidence="4">
    <location>
        <begin position="87"/>
        <end position="104"/>
    </location>
</feature>
<dbReference type="PROSITE" id="PS50011">
    <property type="entry name" value="PROTEIN_KINASE_DOM"/>
    <property type="match status" value="1"/>
</dbReference>
<dbReference type="InterPro" id="IPR008271">
    <property type="entry name" value="Ser/Thr_kinase_AS"/>
</dbReference>
<name>A0ABR2HTK0_9EUKA</name>
<dbReference type="InterPro" id="IPR036181">
    <property type="entry name" value="MIT_dom_sf"/>
</dbReference>
<dbReference type="Proteomes" id="UP001470230">
    <property type="component" value="Unassembled WGS sequence"/>
</dbReference>
<keyword evidence="1 3" id="KW-0547">Nucleotide-binding</keyword>
<gene>
    <name evidence="6" type="ORF">M9Y10_017416</name>
</gene>
<feature type="compositionally biased region" description="Low complexity" evidence="4">
    <location>
        <begin position="192"/>
        <end position="214"/>
    </location>
</feature>
<feature type="domain" description="Protein kinase" evidence="5">
    <location>
        <begin position="481"/>
        <end position="745"/>
    </location>
</feature>
<dbReference type="Pfam" id="PF00069">
    <property type="entry name" value="Pkinase"/>
    <property type="match status" value="1"/>
</dbReference>
<comment type="caution">
    <text evidence="6">The sequence shown here is derived from an EMBL/GenBank/DDBJ whole genome shotgun (WGS) entry which is preliminary data.</text>
</comment>
<evidence type="ECO:0000313" key="6">
    <source>
        <dbReference type="EMBL" id="KAK8852440.1"/>
    </source>
</evidence>
<feature type="region of interest" description="Disordered" evidence="4">
    <location>
        <begin position="87"/>
        <end position="112"/>
    </location>
</feature>
<dbReference type="PROSITE" id="PS00108">
    <property type="entry name" value="PROTEIN_KINASE_ST"/>
    <property type="match status" value="1"/>
</dbReference>
<sequence>MLSSKVSRNEHQLSLKLFNDYKDVINKAVQCEGMQNYSSALTFYFKALEISNQMFKMQSQYSSAAKQKNIQVQQRIIELQSFVSQTQPNSEVQNNINNPVNPINTEEEKQKQNYPNPEAFVQQQLNPNLQLHNQTFQQKQQPKSQGNYANSQYNPSANQQQQPQSQGNYVNSQYKPSADQQQLPQSQDNYANSQYKPSNNQQPQPQSIYQDSQYKPQNKHHQQQNDYQQSQYKKPTNQQQIDYPKVQDLNQNDPQPKYDAKPLKPPQKANQQKPDKPKSELARIKKPESVNQYSEGNKKAAQRTRSHSPQNDKSYDTSKNERKVPNKQSRYASNKRPQKNSSSEYEPDDSYTYSDYEYDRPVVPITKKTRTSNSYANKNTGKSSEKKKIAKNPAPVNKAPEKKKSEATKRGSKYVTVYQSSDSYDDYEKTTQAKKTQKKPQKSKSQLSESKSQPTYNKEPITLQTTQPPLLSNIVVQSDMFKYIRQIGAGSFGAVFLVEEKKDNKRYALKEINSPIISRITEQQLLREIELMNIARHPLVCHLRGFSLVSQSSQGRPPFIVTDYYPNGSLSSVVTGKIKFTPTQKLIALYGIANAMCYLHSLEIVHRDLKPDNVLLDDHFYPIVCDFGLSKLMEEPSLRQTTAAGSPVYMAPELMRRQNYTNSIDVYAYGYICYEVLTGTMSFNEIHDVVSLVNIVCSNKRPPLENFGPEIVPKNFKSLIKRAWNDNPAERPSFQKILGWYQKGLLTIDGADEAAFNSFINKIPKY</sequence>
<dbReference type="InterPro" id="IPR000719">
    <property type="entry name" value="Prot_kinase_dom"/>
</dbReference>
<keyword evidence="7" id="KW-1185">Reference proteome</keyword>
<proteinExistence type="predicted"/>
<feature type="compositionally biased region" description="Basic and acidic residues" evidence="4">
    <location>
        <begin position="399"/>
        <end position="409"/>
    </location>
</feature>
<dbReference type="CDD" id="cd13999">
    <property type="entry name" value="STKc_MAP3K-like"/>
    <property type="match status" value="1"/>
</dbReference>
<evidence type="ECO:0000256" key="2">
    <source>
        <dbReference type="ARBA" id="ARBA00022840"/>
    </source>
</evidence>
<evidence type="ECO:0000313" key="7">
    <source>
        <dbReference type="Proteomes" id="UP001470230"/>
    </source>
</evidence>
<feature type="binding site" evidence="3">
    <location>
        <position position="510"/>
    </location>
    <ligand>
        <name>ATP</name>
        <dbReference type="ChEBI" id="CHEBI:30616"/>
    </ligand>
</feature>
<accession>A0ABR2HTK0</accession>
<dbReference type="PROSITE" id="PS00107">
    <property type="entry name" value="PROTEIN_KINASE_ATP"/>
    <property type="match status" value="1"/>
</dbReference>
<protein>
    <recommendedName>
        <fullName evidence="5">Protein kinase domain-containing protein</fullName>
    </recommendedName>
</protein>
<dbReference type="SMART" id="SM00220">
    <property type="entry name" value="S_TKc"/>
    <property type="match status" value="1"/>
</dbReference>
<feature type="compositionally biased region" description="Low complexity" evidence="4">
    <location>
        <begin position="224"/>
        <end position="233"/>
    </location>
</feature>
<dbReference type="InterPro" id="IPR017441">
    <property type="entry name" value="Protein_kinase_ATP_BS"/>
</dbReference>
<feature type="compositionally biased region" description="Basic and acidic residues" evidence="4">
    <location>
        <begin position="313"/>
        <end position="324"/>
    </location>
</feature>
<dbReference type="SUPFAM" id="SSF56112">
    <property type="entry name" value="Protein kinase-like (PK-like)"/>
    <property type="match status" value="1"/>
</dbReference>
<evidence type="ECO:0000259" key="5">
    <source>
        <dbReference type="PROSITE" id="PS50011"/>
    </source>
</evidence>
<feature type="compositionally biased region" description="Low complexity" evidence="4">
    <location>
        <begin position="134"/>
        <end position="166"/>
    </location>
</feature>
<feature type="compositionally biased region" description="Polar residues" evidence="4">
    <location>
        <begin position="371"/>
        <end position="382"/>
    </location>
</feature>
<feature type="compositionally biased region" description="Polar residues" evidence="4">
    <location>
        <begin position="167"/>
        <end position="191"/>
    </location>
</feature>
<evidence type="ECO:0000256" key="1">
    <source>
        <dbReference type="ARBA" id="ARBA00022741"/>
    </source>
</evidence>
<organism evidence="6 7">
    <name type="scientific">Tritrichomonas musculus</name>
    <dbReference type="NCBI Taxonomy" id="1915356"/>
    <lineage>
        <taxon>Eukaryota</taxon>
        <taxon>Metamonada</taxon>
        <taxon>Parabasalia</taxon>
        <taxon>Tritrichomonadida</taxon>
        <taxon>Tritrichomonadidae</taxon>
        <taxon>Tritrichomonas</taxon>
    </lineage>
</organism>
<dbReference type="Gene3D" id="1.10.510.10">
    <property type="entry name" value="Transferase(Phosphotransferase) domain 1"/>
    <property type="match status" value="1"/>
</dbReference>
<dbReference type="EMBL" id="JAPFFF010000023">
    <property type="protein sequence ID" value="KAK8852440.1"/>
    <property type="molecule type" value="Genomic_DNA"/>
</dbReference>
<dbReference type="PANTHER" id="PTHR44329">
    <property type="entry name" value="SERINE/THREONINE-PROTEIN KINASE TNNI3K-RELATED"/>
    <property type="match status" value="1"/>
</dbReference>
<dbReference type="SUPFAM" id="SSF116846">
    <property type="entry name" value="MIT domain"/>
    <property type="match status" value="1"/>
</dbReference>
<dbReference type="InterPro" id="IPR051681">
    <property type="entry name" value="Ser/Thr_Kinases-Pseudokinases"/>
</dbReference>
<feature type="region of interest" description="Disordered" evidence="4">
    <location>
        <begin position="134"/>
        <end position="412"/>
    </location>
</feature>
<feature type="compositionally biased region" description="Low complexity" evidence="4">
    <location>
        <begin position="443"/>
        <end position="453"/>
    </location>
</feature>
<dbReference type="PANTHER" id="PTHR44329:SF214">
    <property type="entry name" value="PROTEIN KINASE DOMAIN-CONTAINING PROTEIN"/>
    <property type="match status" value="1"/>
</dbReference>
<reference evidence="6 7" key="1">
    <citation type="submission" date="2024-04" db="EMBL/GenBank/DDBJ databases">
        <title>Tritrichomonas musculus Genome.</title>
        <authorList>
            <person name="Alves-Ferreira E."/>
            <person name="Grigg M."/>
            <person name="Lorenzi H."/>
            <person name="Galac M."/>
        </authorList>
    </citation>
    <scope>NUCLEOTIDE SEQUENCE [LARGE SCALE GENOMIC DNA]</scope>
    <source>
        <strain evidence="6 7">EAF2021</strain>
    </source>
</reference>
<feature type="region of interest" description="Disordered" evidence="4">
    <location>
        <begin position="424"/>
        <end position="464"/>
    </location>
</feature>
<feature type="compositionally biased region" description="Basic and acidic residues" evidence="4">
    <location>
        <begin position="273"/>
        <end position="288"/>
    </location>
</feature>
<evidence type="ECO:0000256" key="3">
    <source>
        <dbReference type="PROSITE-ProRule" id="PRU10141"/>
    </source>
</evidence>